<protein>
    <submittedName>
        <fullName evidence="1">Carnitine operon protein CaiE</fullName>
    </submittedName>
</protein>
<dbReference type="InterPro" id="IPR011004">
    <property type="entry name" value="Trimer_LpxA-like_sf"/>
</dbReference>
<organism evidence="1 2">
    <name type="scientific">Paracoccus chinensis</name>
    <dbReference type="NCBI Taxonomy" id="525640"/>
    <lineage>
        <taxon>Bacteria</taxon>
        <taxon>Pseudomonadati</taxon>
        <taxon>Pseudomonadota</taxon>
        <taxon>Alphaproteobacteria</taxon>
        <taxon>Rhodobacterales</taxon>
        <taxon>Paracoccaceae</taxon>
        <taxon>Paracoccus</taxon>
    </lineage>
</organism>
<keyword evidence="2" id="KW-1185">Reference proteome</keyword>
<gene>
    <name evidence="1" type="ORF">SAMN04487971_13414</name>
</gene>
<proteinExistence type="predicted"/>
<dbReference type="EMBL" id="FNGE01000034">
    <property type="protein sequence ID" value="SDL89248.1"/>
    <property type="molecule type" value="Genomic_DNA"/>
</dbReference>
<dbReference type="Proteomes" id="UP000199555">
    <property type="component" value="Unassembled WGS sequence"/>
</dbReference>
<dbReference type="SUPFAM" id="SSF51161">
    <property type="entry name" value="Trimeric LpxA-like enzymes"/>
    <property type="match status" value="1"/>
</dbReference>
<name>A0A1G9NRM6_9RHOB</name>
<sequence length="131" mass="14185">TRNRVAGHPEHSTDTRHALRLETDHLIGAGQVVMDGAVLGPDSIVAANSFVKAGFKGAPRQLLAGSPASVRRDVTAGEVAWMTLNTREYQELAQRSRRAMHEVAPLKAVEANRRRLQGTTDVVAIHATTSR</sequence>
<dbReference type="Gene3D" id="2.160.10.10">
    <property type="entry name" value="Hexapeptide repeat proteins"/>
    <property type="match status" value="1"/>
</dbReference>
<dbReference type="STRING" id="525640.SAMN04487971_13414"/>
<evidence type="ECO:0000313" key="1">
    <source>
        <dbReference type="EMBL" id="SDL89248.1"/>
    </source>
</evidence>
<dbReference type="InterPro" id="IPR050484">
    <property type="entry name" value="Transf_Hexapept/Carb_Anhydrase"/>
</dbReference>
<reference evidence="2" key="1">
    <citation type="submission" date="2016-10" db="EMBL/GenBank/DDBJ databases">
        <authorList>
            <person name="Varghese N."/>
            <person name="Submissions S."/>
        </authorList>
    </citation>
    <scope>NUCLEOTIDE SEQUENCE [LARGE SCALE GENOMIC DNA]</scope>
    <source>
        <strain evidence="2">CGMCC 1.7655</strain>
    </source>
</reference>
<evidence type="ECO:0000313" key="2">
    <source>
        <dbReference type="Proteomes" id="UP000199555"/>
    </source>
</evidence>
<dbReference type="PANTHER" id="PTHR13061:SF29">
    <property type="entry name" value="GAMMA CARBONIC ANHYDRASE-LIKE 1, MITOCHONDRIAL-RELATED"/>
    <property type="match status" value="1"/>
</dbReference>
<dbReference type="PANTHER" id="PTHR13061">
    <property type="entry name" value="DYNACTIN SUBUNIT P25"/>
    <property type="match status" value="1"/>
</dbReference>
<dbReference type="AlphaFoldDB" id="A0A1G9NRM6"/>
<feature type="non-terminal residue" evidence="1">
    <location>
        <position position="1"/>
    </location>
</feature>
<accession>A0A1G9NRM6</accession>